<evidence type="ECO:0000313" key="3">
    <source>
        <dbReference type="Proteomes" id="UP000322184"/>
    </source>
</evidence>
<dbReference type="Proteomes" id="UP000322184">
    <property type="component" value="Unassembled WGS sequence"/>
</dbReference>
<gene>
    <name evidence="2" type="ORF">F0L16_17140</name>
</gene>
<proteinExistence type="predicted"/>
<feature type="coiled-coil region" evidence="1">
    <location>
        <begin position="531"/>
        <end position="580"/>
    </location>
</feature>
<accession>A0A5B0W2P5</accession>
<dbReference type="EMBL" id="VTUW01000040">
    <property type="protein sequence ID" value="KAA1181280.1"/>
    <property type="molecule type" value="Genomic_DNA"/>
</dbReference>
<organism evidence="2 3">
    <name type="scientific">Photorhabdus heterorhabditis</name>
    <dbReference type="NCBI Taxonomy" id="880156"/>
    <lineage>
        <taxon>Bacteria</taxon>
        <taxon>Pseudomonadati</taxon>
        <taxon>Pseudomonadota</taxon>
        <taxon>Gammaproteobacteria</taxon>
        <taxon>Enterobacterales</taxon>
        <taxon>Morganellaceae</taxon>
        <taxon>Photorhabdus</taxon>
    </lineage>
</organism>
<evidence type="ECO:0000313" key="2">
    <source>
        <dbReference type="EMBL" id="KAA1181280.1"/>
    </source>
</evidence>
<sequence>MIKKQHIISDRLSQMYYFGVEPYELRKCLQECKIKLIMAGAKADNLPQGQERTLQFLRKLPPKAKLIVSDWFHEHLEFSEFREPENVLGELLDIIECNSKNTSLCNTLWREVLAFYVSSDCPEIITQFLNGEEIELSQDDILVPESLGINVTEEDIEQCLSIISRGNEIPANGRIIPLFIGGLIDVFKGAGATDSIWRKKLSEHSLPLAQKLGNLITQFETNCYPQDASYIAVKQATPVVLSEITDTKDEIVFIGKVSALLSSGAFFVTPISLLNNGDLQDLSGGQAKVLFPHNGEAVGFLNSFSKHVTRGEMAIWKARYQPSDKSAQYIITDYLSRVYPVVESPHPSSEPDAVRDWLLTCYQPQNDTPVIFQLSDGLSLRLPGDLPDPKKYDFDRPLESYWQVHQTVLGSHALRVVTELPLVSEKYDCAEASTWIKRLLKRTDSAKHFPEFNKAQLQNLTHFIAEYESDNEKSYLRAVSHLEQIADTRSFLNDTTQQLLALPEVEAQINGEKQEILARYESEQNHIKQSIAVLSEKKIQLENEIADQRKKLKKETERINKALRQQENELDQRIKKTFEAASQAGMETLAQTALLRAIIKNETAQEQPVQQILKSEPVAESVNSGLSLIMTNDLTRKHQLLLAIEKQALATGLSESLLSSLIATANITPIVGLMGRQTKQTIASLAGLLAGSVWGEVSVHSDHFSFNDLMNSPALVRSPDDTHTMTLGDFLTQQQAAGLASVVELRGFNRTPPETLLPELRECLFRTPSSAACSWTDRRQTLRHLPIRYPILFVLTFTAGKSTFPLQAPLAHQLPIFLAENIWSDELLSEKNTGVTASRIIPELWQAMYADSHQSELQACEPWEPLKTALLPLLSDEKAQAVARLAYGVGRRTEQDIATMSASLAPELVPYIQEITTGESASVLEHLFQL</sequence>
<protein>
    <submittedName>
        <fullName evidence="2">Kinetochore protein</fullName>
    </submittedName>
</protein>
<reference evidence="2 3" key="1">
    <citation type="submission" date="2019-09" db="EMBL/GenBank/DDBJ databases">
        <title>Whole genome sequence of Photorhabdus heterorhabditis strain ETL (Enterobacteriales: Enterobacteriaceae) a bacterial symbiont of Heterorhabditis zealandica strain ETL (Rhabditida: Heterorhabditidae).</title>
        <authorList>
            <person name="Lulamba T.E."/>
            <person name="Serepa-Dlamini M.H."/>
        </authorList>
    </citation>
    <scope>NUCLEOTIDE SEQUENCE [LARGE SCALE GENOMIC DNA]</scope>
    <source>
        <strain evidence="2 3">ETL</strain>
    </source>
</reference>
<dbReference type="RefSeq" id="WP_149617281.1">
    <property type="nucleotide sequence ID" value="NZ_CAWPFF010000082.1"/>
</dbReference>
<dbReference type="AlphaFoldDB" id="A0A5B0W2P5"/>
<comment type="caution">
    <text evidence="2">The sequence shown here is derived from an EMBL/GenBank/DDBJ whole genome shotgun (WGS) entry which is preliminary data.</text>
</comment>
<evidence type="ECO:0000256" key="1">
    <source>
        <dbReference type="SAM" id="Coils"/>
    </source>
</evidence>
<keyword evidence="1" id="KW-0175">Coiled coil</keyword>
<name>A0A5B0W2P5_9GAMM</name>